<dbReference type="Gene3D" id="2.170.270.10">
    <property type="entry name" value="SET domain"/>
    <property type="match status" value="1"/>
</dbReference>
<comment type="catalytic activity">
    <reaction evidence="16">
        <text>N(6),N(6)-dimethyl-L-lysyl(20)-[histone H4] + S-adenosyl-L-methionine = N(6),N(6),N(6)-trimethyl-L-lysyl(20)-[histone H4] + S-adenosyl-L-homocysteine + H(+)</text>
        <dbReference type="Rhea" id="RHEA:61992"/>
        <dbReference type="Rhea" id="RHEA-COMP:15556"/>
        <dbReference type="Rhea" id="RHEA-COMP:15998"/>
        <dbReference type="ChEBI" id="CHEBI:15378"/>
        <dbReference type="ChEBI" id="CHEBI:57856"/>
        <dbReference type="ChEBI" id="CHEBI:59789"/>
        <dbReference type="ChEBI" id="CHEBI:61961"/>
        <dbReference type="ChEBI" id="CHEBI:61976"/>
    </reaction>
    <physiologicalReaction direction="left-to-right" evidence="16">
        <dbReference type="Rhea" id="RHEA:61993"/>
    </physiologicalReaction>
</comment>
<keyword evidence="6" id="KW-0678">Repressor</keyword>
<evidence type="ECO:0000256" key="2">
    <source>
        <dbReference type="ARBA" id="ARBA00004286"/>
    </source>
</evidence>
<evidence type="ECO:0000313" key="20">
    <source>
        <dbReference type="EMBL" id="CBY24234.1"/>
    </source>
</evidence>
<dbReference type="PROSITE" id="PS50280">
    <property type="entry name" value="SET"/>
    <property type="match status" value="1"/>
</dbReference>
<keyword evidence="13" id="KW-0539">Nucleus</keyword>
<evidence type="ECO:0000256" key="7">
    <source>
        <dbReference type="ARBA" id="ARBA00022603"/>
    </source>
</evidence>
<dbReference type="GO" id="GO:0005634">
    <property type="term" value="C:nucleus"/>
    <property type="evidence" value="ECO:0007669"/>
    <property type="project" value="UniProtKB-SubCell"/>
</dbReference>
<dbReference type="InParanoid" id="E4XF49"/>
<dbReference type="PANTHER" id="PTHR12977:SF4">
    <property type="entry name" value="HISTONE-LYSINE N-METHYLTRANSFERASE KMT5B"/>
    <property type="match status" value="1"/>
</dbReference>
<evidence type="ECO:0000256" key="6">
    <source>
        <dbReference type="ARBA" id="ARBA00022491"/>
    </source>
</evidence>
<proteinExistence type="predicted"/>
<evidence type="ECO:0000256" key="17">
    <source>
        <dbReference type="ARBA" id="ARBA00048710"/>
    </source>
</evidence>
<feature type="domain" description="SET" evidence="19">
    <location>
        <begin position="131"/>
        <end position="246"/>
    </location>
</feature>
<evidence type="ECO:0000256" key="8">
    <source>
        <dbReference type="ARBA" id="ARBA00022679"/>
    </source>
</evidence>
<dbReference type="InterPro" id="IPR001214">
    <property type="entry name" value="SET_dom"/>
</dbReference>
<keyword evidence="9" id="KW-0949">S-adenosyl-L-methionine</keyword>
<dbReference type="InterPro" id="IPR025790">
    <property type="entry name" value="Suv4-20_animal"/>
</dbReference>
<dbReference type="GO" id="GO:0005694">
    <property type="term" value="C:chromosome"/>
    <property type="evidence" value="ECO:0007669"/>
    <property type="project" value="UniProtKB-SubCell"/>
</dbReference>
<comment type="subcellular location">
    <subcellularLocation>
        <location evidence="2">Chromosome</location>
    </subcellularLocation>
    <subcellularLocation>
        <location evidence="1">Nucleus</location>
    </subcellularLocation>
</comment>
<evidence type="ECO:0000256" key="18">
    <source>
        <dbReference type="SAM" id="MobiDB-lite"/>
    </source>
</evidence>
<comment type="catalytic activity">
    <reaction evidence="17">
        <text>N(6)-methyl-L-lysyl(20)-[histone H4] + S-adenosyl-L-methionine = N(6),N(6)-dimethyl-L-lysyl(20)-[histone H4] + S-adenosyl-L-homocysteine + H(+)</text>
        <dbReference type="Rhea" id="RHEA:60348"/>
        <dbReference type="Rhea" id="RHEA-COMP:15555"/>
        <dbReference type="Rhea" id="RHEA-COMP:15556"/>
        <dbReference type="ChEBI" id="CHEBI:15378"/>
        <dbReference type="ChEBI" id="CHEBI:57856"/>
        <dbReference type="ChEBI" id="CHEBI:59789"/>
        <dbReference type="ChEBI" id="CHEBI:61929"/>
        <dbReference type="ChEBI" id="CHEBI:61976"/>
        <dbReference type="EC" id="2.1.1.362"/>
    </reaction>
    <physiologicalReaction direction="left-to-right" evidence="17">
        <dbReference type="Rhea" id="RHEA:60349"/>
    </physiologicalReaction>
</comment>
<feature type="region of interest" description="Disordered" evidence="18">
    <location>
        <begin position="341"/>
        <end position="392"/>
    </location>
</feature>
<dbReference type="FunCoup" id="E4XF49">
    <property type="interactions" value="6"/>
</dbReference>
<dbReference type="SMART" id="SM00317">
    <property type="entry name" value="SET"/>
    <property type="match status" value="1"/>
</dbReference>
<dbReference type="InterPro" id="IPR041938">
    <property type="entry name" value="Hist-Lys_N-MTase_N"/>
</dbReference>
<dbReference type="EC" id="2.1.1.361" evidence="3"/>
<dbReference type="PANTHER" id="PTHR12977">
    <property type="entry name" value="SUPPRESSOR OF VARIEGATION 4-20-RELATED"/>
    <property type="match status" value="1"/>
</dbReference>
<evidence type="ECO:0000256" key="5">
    <source>
        <dbReference type="ARBA" id="ARBA00022454"/>
    </source>
</evidence>
<evidence type="ECO:0000259" key="19">
    <source>
        <dbReference type="PROSITE" id="PS50280"/>
    </source>
</evidence>
<evidence type="ECO:0000313" key="21">
    <source>
        <dbReference type="Proteomes" id="UP000001307"/>
    </source>
</evidence>
<reference evidence="20" key="1">
    <citation type="journal article" date="2010" name="Science">
        <title>Plasticity of animal genome architecture unmasked by rapid evolution of a pelagic tunicate.</title>
        <authorList>
            <person name="Denoeud F."/>
            <person name="Henriet S."/>
            <person name="Mungpakdee S."/>
            <person name="Aury J.M."/>
            <person name="Da Silva C."/>
            <person name="Brinkmann H."/>
            <person name="Mikhaleva J."/>
            <person name="Olsen L.C."/>
            <person name="Jubin C."/>
            <person name="Canestro C."/>
            <person name="Bouquet J.M."/>
            <person name="Danks G."/>
            <person name="Poulain J."/>
            <person name="Campsteijn C."/>
            <person name="Adamski M."/>
            <person name="Cross I."/>
            <person name="Yadetie F."/>
            <person name="Muffato M."/>
            <person name="Louis A."/>
            <person name="Butcher S."/>
            <person name="Tsagkogeorga G."/>
            <person name="Konrad A."/>
            <person name="Singh S."/>
            <person name="Jensen M.F."/>
            <person name="Cong E.H."/>
            <person name="Eikeseth-Otteraa H."/>
            <person name="Noel B."/>
            <person name="Anthouard V."/>
            <person name="Porcel B.M."/>
            <person name="Kachouri-Lafond R."/>
            <person name="Nishino A."/>
            <person name="Ugolini M."/>
            <person name="Chourrout P."/>
            <person name="Nishida H."/>
            <person name="Aasland R."/>
            <person name="Huzurbazar S."/>
            <person name="Westhof E."/>
            <person name="Delsuc F."/>
            <person name="Lehrach H."/>
            <person name="Reinhardt R."/>
            <person name="Weissenbach J."/>
            <person name="Roy S.W."/>
            <person name="Artiguenave F."/>
            <person name="Postlethwait J.H."/>
            <person name="Manak J.R."/>
            <person name="Thompson E.M."/>
            <person name="Jaillon O."/>
            <person name="Du Pasquier L."/>
            <person name="Boudinot P."/>
            <person name="Liberles D.A."/>
            <person name="Volff J.N."/>
            <person name="Philippe H."/>
            <person name="Lenhard B."/>
            <person name="Roest Crollius H."/>
            <person name="Wincker P."/>
            <person name="Chourrout D."/>
        </authorList>
    </citation>
    <scope>NUCLEOTIDE SEQUENCE [LARGE SCALE GENOMIC DNA]</scope>
</reference>
<evidence type="ECO:0000256" key="3">
    <source>
        <dbReference type="ARBA" id="ARBA00012187"/>
    </source>
</evidence>
<dbReference type="Gene3D" id="1.10.10.1700">
    <property type="entry name" value="Histone-lysine N-methyltransferase"/>
    <property type="match status" value="1"/>
</dbReference>
<evidence type="ECO:0000256" key="16">
    <source>
        <dbReference type="ARBA" id="ARBA00048602"/>
    </source>
</evidence>
<dbReference type="OrthoDB" id="6627536at2759"/>
<dbReference type="GO" id="GO:0032259">
    <property type="term" value="P:methylation"/>
    <property type="evidence" value="ECO:0007669"/>
    <property type="project" value="UniProtKB-KW"/>
</dbReference>
<keyword evidence="11" id="KW-0805">Transcription regulation</keyword>
<protein>
    <recommendedName>
        <fullName evidence="14">[histone H4]-N-methyl-L-lysine20 N-methyltransferase KMT5B</fullName>
        <ecNumber evidence="3">2.1.1.361</ecNumber>
        <ecNumber evidence="4">2.1.1.362</ecNumber>
    </recommendedName>
    <alternativeName>
        <fullName evidence="15">[histone H4]-lysine20 N-methyltransferase KMT5B</fullName>
    </alternativeName>
</protein>
<dbReference type="InterPro" id="IPR039977">
    <property type="entry name" value="Suv4-20/Set9"/>
</dbReference>
<evidence type="ECO:0000256" key="15">
    <source>
        <dbReference type="ARBA" id="ARBA00031835"/>
    </source>
</evidence>
<evidence type="ECO:0000256" key="4">
    <source>
        <dbReference type="ARBA" id="ARBA00012188"/>
    </source>
</evidence>
<dbReference type="GO" id="GO:0140941">
    <property type="term" value="F:histone H4K20me methyltransferase activity"/>
    <property type="evidence" value="ECO:0007669"/>
    <property type="project" value="UniProtKB-EC"/>
</dbReference>
<feature type="compositionally biased region" description="Basic and acidic residues" evidence="18">
    <location>
        <begin position="270"/>
        <end position="281"/>
    </location>
</feature>
<dbReference type="EC" id="2.1.1.362" evidence="4"/>
<evidence type="ECO:0000256" key="13">
    <source>
        <dbReference type="ARBA" id="ARBA00023242"/>
    </source>
</evidence>
<dbReference type="GO" id="GO:0140944">
    <property type="term" value="F:histone H4K20 monomethyltransferase activity"/>
    <property type="evidence" value="ECO:0007669"/>
    <property type="project" value="UniProtKB-EC"/>
</dbReference>
<feature type="compositionally biased region" description="Basic and acidic residues" evidence="18">
    <location>
        <begin position="300"/>
        <end position="310"/>
    </location>
</feature>
<evidence type="ECO:0000256" key="10">
    <source>
        <dbReference type="ARBA" id="ARBA00022853"/>
    </source>
</evidence>
<keyword evidence="10" id="KW-0156">Chromatin regulator</keyword>
<dbReference type="Pfam" id="PF00856">
    <property type="entry name" value="SET"/>
    <property type="match status" value="1"/>
</dbReference>
<evidence type="ECO:0000256" key="9">
    <source>
        <dbReference type="ARBA" id="ARBA00022691"/>
    </source>
</evidence>
<dbReference type="SUPFAM" id="SSF82199">
    <property type="entry name" value="SET domain"/>
    <property type="match status" value="1"/>
</dbReference>
<dbReference type="Proteomes" id="UP000001307">
    <property type="component" value="Unassembled WGS sequence"/>
</dbReference>
<dbReference type="CDD" id="cd10524">
    <property type="entry name" value="SET_Suv4-20-like"/>
    <property type="match status" value="1"/>
</dbReference>
<keyword evidence="7" id="KW-0489">Methyltransferase</keyword>
<evidence type="ECO:0000256" key="12">
    <source>
        <dbReference type="ARBA" id="ARBA00023163"/>
    </source>
</evidence>
<keyword evidence="5" id="KW-0158">Chromosome</keyword>
<gene>
    <name evidence="20" type="ORF">GSOID_T00009586001</name>
</gene>
<keyword evidence="12" id="KW-0804">Transcription</keyword>
<organism evidence="20">
    <name type="scientific">Oikopleura dioica</name>
    <name type="common">Tunicate</name>
    <dbReference type="NCBI Taxonomy" id="34765"/>
    <lineage>
        <taxon>Eukaryota</taxon>
        <taxon>Metazoa</taxon>
        <taxon>Chordata</taxon>
        <taxon>Tunicata</taxon>
        <taxon>Appendicularia</taxon>
        <taxon>Copelata</taxon>
        <taxon>Oikopleuridae</taxon>
        <taxon>Oikopleura</taxon>
    </lineage>
</organism>
<name>E4XF49_OIKDI</name>
<keyword evidence="8" id="KW-0808">Transferase</keyword>
<keyword evidence="21" id="KW-1185">Reference proteome</keyword>
<dbReference type="PROSITE" id="PS51570">
    <property type="entry name" value="SAM_MT43_SUVAR420_2"/>
    <property type="match status" value="1"/>
</dbReference>
<feature type="compositionally biased region" description="Polar residues" evidence="18">
    <location>
        <begin position="311"/>
        <end position="328"/>
    </location>
</feature>
<sequence length="392" mass="44381">MTARRNADQKTQAGTNAAWDPLELCRFDDYATAVVVDPLLQFTTHKMDVNSSRAGKRITQEQLKNWETIRSIITEFQIVVGHLGHGDDSVYKSTYEKIRNVRKTLHDFETLSEKRLQKHIFLYLKMWDPNSGYTIRECDRYSKEHRGGALYATIDYKRGEDIRELEGCIARMSPEQHEQIVVEGQNDYSIQYSTSKRCSQLWLGPAAFLNHDCCPNSEILSTGPNTASVRATKDIKSNEELLIFYGKGFFGPENCECECRTCERRGAGAFTDKSRSADRRSPAKLSSGKYGLRMTSNRQRIADDKTRKNTELNTSVGSSNTADSSIASNSDESFFEADANENIAKSKLSEEPPLTRKRRRSKLSVDETASSRVSRVTRLRSKLLSRPRGAPT</sequence>
<accession>E4XF49</accession>
<feature type="region of interest" description="Disordered" evidence="18">
    <location>
        <begin position="270"/>
        <end position="328"/>
    </location>
</feature>
<dbReference type="InterPro" id="IPR046341">
    <property type="entry name" value="SET_dom_sf"/>
</dbReference>
<evidence type="ECO:0000256" key="1">
    <source>
        <dbReference type="ARBA" id="ARBA00004123"/>
    </source>
</evidence>
<evidence type="ECO:0000256" key="11">
    <source>
        <dbReference type="ARBA" id="ARBA00023015"/>
    </source>
</evidence>
<dbReference type="EMBL" id="FN653044">
    <property type="protein sequence ID" value="CBY24234.1"/>
    <property type="molecule type" value="Genomic_DNA"/>
</dbReference>
<evidence type="ECO:0000256" key="14">
    <source>
        <dbReference type="ARBA" id="ARBA00031786"/>
    </source>
</evidence>
<feature type="compositionally biased region" description="Basic residues" evidence="18">
    <location>
        <begin position="375"/>
        <end position="385"/>
    </location>
</feature>
<dbReference type="AlphaFoldDB" id="E4XF49"/>